<accession>A0A1I7MN66</accession>
<dbReference type="Proteomes" id="UP000198881">
    <property type="component" value="Unassembled WGS sequence"/>
</dbReference>
<gene>
    <name evidence="2" type="ORF">SAMN04487966_10730</name>
</gene>
<keyword evidence="1" id="KW-1133">Transmembrane helix</keyword>
<keyword evidence="1" id="KW-0812">Transmembrane</keyword>
<protein>
    <submittedName>
        <fullName evidence="2">Uncharacterized protein</fullName>
    </submittedName>
</protein>
<feature type="transmembrane region" description="Helical" evidence="1">
    <location>
        <begin position="65"/>
        <end position="88"/>
    </location>
</feature>
<evidence type="ECO:0000256" key="1">
    <source>
        <dbReference type="SAM" id="Phobius"/>
    </source>
</evidence>
<proteinExistence type="predicted"/>
<evidence type="ECO:0000313" key="3">
    <source>
        <dbReference type="Proteomes" id="UP000198881"/>
    </source>
</evidence>
<name>A0A1I7MN66_9MICC</name>
<feature type="transmembrane region" description="Helical" evidence="1">
    <location>
        <begin position="32"/>
        <end position="53"/>
    </location>
</feature>
<dbReference type="STRING" id="574650.SAMN04487966_10730"/>
<dbReference type="AlphaFoldDB" id="A0A1I7MN66"/>
<feature type="transmembrane region" description="Helical" evidence="1">
    <location>
        <begin position="120"/>
        <end position="138"/>
    </location>
</feature>
<sequence length="173" mass="18660">MTTPIPEKPSRRQRARVQDAERPRLRLGLMGFLVAWLLPNLVMAVVVMVLGLIPDLQVYGSLSPLLTVVGVAGLVIGLPLCLLVNWVFRHQLNQWVHVMGYALVGMLYGLAVLLYGGSGLLPMLIPLIGFPAAVLMALGRTLARPLAHVVDAEGEPIETDLDEPAPSPSNSTD</sequence>
<dbReference type="EMBL" id="FPCG01000007">
    <property type="protein sequence ID" value="SFV23371.1"/>
    <property type="molecule type" value="Genomic_DNA"/>
</dbReference>
<keyword evidence="1" id="KW-0472">Membrane</keyword>
<dbReference type="OrthoDB" id="4965398at2"/>
<keyword evidence="3" id="KW-1185">Reference proteome</keyword>
<evidence type="ECO:0000313" key="2">
    <source>
        <dbReference type="EMBL" id="SFV23371.1"/>
    </source>
</evidence>
<organism evidence="2 3">
    <name type="scientific">Micrococcus terreus</name>
    <dbReference type="NCBI Taxonomy" id="574650"/>
    <lineage>
        <taxon>Bacteria</taxon>
        <taxon>Bacillati</taxon>
        <taxon>Actinomycetota</taxon>
        <taxon>Actinomycetes</taxon>
        <taxon>Micrococcales</taxon>
        <taxon>Micrococcaceae</taxon>
        <taxon>Micrococcus</taxon>
    </lineage>
</organism>
<feature type="transmembrane region" description="Helical" evidence="1">
    <location>
        <begin position="95"/>
        <end position="114"/>
    </location>
</feature>
<reference evidence="2 3" key="1">
    <citation type="submission" date="2016-10" db="EMBL/GenBank/DDBJ databases">
        <authorList>
            <person name="de Groot N.N."/>
        </authorList>
    </citation>
    <scope>NUCLEOTIDE SEQUENCE [LARGE SCALE GENOMIC DNA]</scope>
    <source>
        <strain evidence="2 3">CGMCC 1.7054</strain>
    </source>
</reference>
<dbReference type="RefSeq" id="WP_091697603.1">
    <property type="nucleotide sequence ID" value="NZ_CAMIGK010000009.1"/>
</dbReference>